<accession>K0S0P5</accession>
<keyword evidence="2" id="KW-1185">Reference proteome</keyword>
<dbReference type="AlphaFoldDB" id="K0S0P5"/>
<evidence type="ECO:0000313" key="1">
    <source>
        <dbReference type="EMBL" id="EJK54631.1"/>
    </source>
</evidence>
<reference evidence="1 2" key="1">
    <citation type="journal article" date="2012" name="Genome Biol.">
        <title>Genome and low-iron response of an oceanic diatom adapted to chronic iron limitation.</title>
        <authorList>
            <person name="Lommer M."/>
            <person name="Specht M."/>
            <person name="Roy A.S."/>
            <person name="Kraemer L."/>
            <person name="Andreson R."/>
            <person name="Gutowska M.A."/>
            <person name="Wolf J."/>
            <person name="Bergner S.V."/>
            <person name="Schilhabel M.B."/>
            <person name="Klostermeier U.C."/>
            <person name="Beiko R.G."/>
            <person name="Rosenstiel P."/>
            <person name="Hippler M."/>
            <person name="Laroche J."/>
        </authorList>
    </citation>
    <scope>NUCLEOTIDE SEQUENCE [LARGE SCALE GENOMIC DNA]</scope>
    <source>
        <strain evidence="1 2">CCMP1005</strain>
    </source>
</reference>
<dbReference type="Proteomes" id="UP000266841">
    <property type="component" value="Unassembled WGS sequence"/>
</dbReference>
<dbReference type="EMBL" id="AGNL01035532">
    <property type="protein sequence ID" value="EJK54631.1"/>
    <property type="molecule type" value="Genomic_DNA"/>
</dbReference>
<gene>
    <name evidence="1" type="ORF">THAOC_25722</name>
</gene>
<comment type="caution">
    <text evidence="1">The sequence shown here is derived from an EMBL/GenBank/DDBJ whole genome shotgun (WGS) entry which is preliminary data.</text>
</comment>
<name>K0S0P5_THAOC</name>
<protein>
    <submittedName>
        <fullName evidence="1">Uncharacterized protein</fullName>
    </submittedName>
</protein>
<sequence length="108" mass="11716">MIVSAISSRRLSRDASSLWQAAPGKTSLPFLSTRAVLSQSNSLARSKSRNGSPTNNTDAKVSLLRLCSETLLQGTYFGTGQGWPRHLVDQPRSSADAFLWSSNFLDSV</sequence>
<proteinExistence type="predicted"/>
<evidence type="ECO:0000313" key="2">
    <source>
        <dbReference type="Proteomes" id="UP000266841"/>
    </source>
</evidence>
<organism evidence="1 2">
    <name type="scientific">Thalassiosira oceanica</name>
    <name type="common">Marine diatom</name>
    <dbReference type="NCBI Taxonomy" id="159749"/>
    <lineage>
        <taxon>Eukaryota</taxon>
        <taxon>Sar</taxon>
        <taxon>Stramenopiles</taxon>
        <taxon>Ochrophyta</taxon>
        <taxon>Bacillariophyta</taxon>
        <taxon>Coscinodiscophyceae</taxon>
        <taxon>Thalassiosirophycidae</taxon>
        <taxon>Thalassiosirales</taxon>
        <taxon>Thalassiosiraceae</taxon>
        <taxon>Thalassiosira</taxon>
    </lineage>
</organism>